<evidence type="ECO:0000256" key="7">
    <source>
        <dbReference type="ARBA" id="ARBA00035398"/>
    </source>
</evidence>
<comment type="subcellular location">
    <subcellularLocation>
        <location evidence="1">Mitochondrion</location>
    </subcellularLocation>
</comment>
<dbReference type="Proteomes" id="UP000560066">
    <property type="component" value="Unassembled WGS sequence"/>
</dbReference>
<keyword evidence="10" id="KW-1185">Reference proteome</keyword>
<evidence type="ECO:0000256" key="6">
    <source>
        <dbReference type="ARBA" id="ARBA00035183"/>
    </source>
</evidence>
<dbReference type="PANTHER" id="PTHR31542:SF1">
    <property type="entry name" value="LARGE RIBOSOMAL SUBUNIT PROTEIN ML50"/>
    <property type="match status" value="1"/>
</dbReference>
<keyword evidence="4" id="KW-0496">Mitochondrion</keyword>
<reference evidence="9 10" key="1">
    <citation type="submission" date="2019-09" db="EMBL/GenBank/DDBJ databases">
        <title>Bird 10,000 Genomes (B10K) Project - Family phase.</title>
        <authorList>
            <person name="Zhang G."/>
        </authorList>
    </citation>
    <scope>NUCLEOTIDE SEQUENCE [LARGE SCALE GENOMIC DNA]</scope>
    <source>
        <strain evidence="9">B10K-DU-002-79</strain>
    </source>
</reference>
<evidence type="ECO:0000256" key="4">
    <source>
        <dbReference type="ARBA" id="ARBA00023128"/>
    </source>
</evidence>
<feature type="compositionally biased region" description="Low complexity" evidence="8">
    <location>
        <begin position="7"/>
        <end position="22"/>
    </location>
</feature>
<feature type="non-terminal residue" evidence="9">
    <location>
        <position position="139"/>
    </location>
</feature>
<dbReference type="GO" id="GO:0005762">
    <property type="term" value="C:mitochondrial large ribosomal subunit"/>
    <property type="evidence" value="ECO:0007669"/>
    <property type="project" value="TreeGrafter"/>
</dbReference>
<evidence type="ECO:0000256" key="2">
    <source>
        <dbReference type="ARBA" id="ARBA00008860"/>
    </source>
</evidence>
<proteinExistence type="inferred from homology"/>
<name>A0A7L2RQJ2_9PASS</name>
<dbReference type="OrthoDB" id="9939609at2759"/>
<comment type="similarity">
    <text evidence="2">Belongs to the mitochondrion-specific ribosomal protein mL50 family.</text>
</comment>
<gene>
    <name evidence="9" type="primary">Mrpl50</name>
    <name evidence="9" type="ORF">NEOCOR_R01022</name>
</gene>
<keyword evidence="3" id="KW-0689">Ribosomal protein</keyword>
<dbReference type="InterPro" id="IPR018305">
    <property type="entry name" value="Ribosomal_m50"/>
</dbReference>
<dbReference type="EMBL" id="VYZS01077796">
    <property type="protein sequence ID" value="NXS10644.1"/>
    <property type="molecule type" value="Genomic_DNA"/>
</dbReference>
<feature type="non-terminal residue" evidence="9">
    <location>
        <position position="1"/>
    </location>
</feature>
<dbReference type="PANTHER" id="PTHR31542">
    <property type="entry name" value="39A RIBOSOMAL PROTEIN L50, MITOCHONDRIAL"/>
    <property type="match status" value="1"/>
</dbReference>
<comment type="caution">
    <text evidence="9">The sequence shown here is derived from an EMBL/GenBank/DDBJ whole genome shotgun (WGS) entry which is preliminary data.</text>
</comment>
<protein>
    <recommendedName>
        <fullName evidence="6">Large ribosomal subunit protein mL50</fullName>
    </recommendedName>
    <alternativeName>
        <fullName evidence="7">39S ribosomal protein L50, mitochondrial</fullName>
    </alternativeName>
</protein>
<feature type="region of interest" description="Disordered" evidence="8">
    <location>
        <begin position="1"/>
        <end position="51"/>
    </location>
</feature>
<evidence type="ECO:0000256" key="5">
    <source>
        <dbReference type="ARBA" id="ARBA00023274"/>
    </source>
</evidence>
<evidence type="ECO:0000256" key="8">
    <source>
        <dbReference type="SAM" id="MobiDB-lite"/>
    </source>
</evidence>
<sequence>EAEEQKAAGAAAQAIPEDQQQQQEERGQPVPLCPPPRSRSYRPPQDLQSRLESHVREVLGPSLTGDWRQAALGDKRLKHRLLGRLAVELGHAVPNSRLHLMRQAGDLLEFYSAPVKDETKFDELAAAELPPNLRIVWKQ</sequence>
<dbReference type="AlphaFoldDB" id="A0A7L2RQJ2"/>
<evidence type="ECO:0000256" key="1">
    <source>
        <dbReference type="ARBA" id="ARBA00004173"/>
    </source>
</evidence>
<keyword evidence="5" id="KW-0687">Ribonucleoprotein</keyword>
<evidence type="ECO:0000313" key="10">
    <source>
        <dbReference type="Proteomes" id="UP000560066"/>
    </source>
</evidence>
<accession>A0A7L2RQJ2</accession>
<organism evidence="9 10">
    <name type="scientific">Neodrepanis coruscans</name>
    <name type="common">wattled asity</name>
    <dbReference type="NCBI Taxonomy" id="254563"/>
    <lineage>
        <taxon>Eukaryota</taxon>
        <taxon>Metazoa</taxon>
        <taxon>Chordata</taxon>
        <taxon>Craniata</taxon>
        <taxon>Vertebrata</taxon>
        <taxon>Euteleostomi</taxon>
        <taxon>Archelosauria</taxon>
        <taxon>Archosauria</taxon>
        <taxon>Dinosauria</taxon>
        <taxon>Saurischia</taxon>
        <taxon>Theropoda</taxon>
        <taxon>Coelurosauria</taxon>
        <taxon>Aves</taxon>
        <taxon>Neognathae</taxon>
        <taxon>Neoaves</taxon>
        <taxon>Telluraves</taxon>
        <taxon>Australaves</taxon>
        <taxon>Passeriformes</taxon>
        <taxon>Philepittidae</taxon>
        <taxon>Neodrepanis</taxon>
    </lineage>
</organism>
<evidence type="ECO:0000313" key="9">
    <source>
        <dbReference type="EMBL" id="NXS10644.1"/>
    </source>
</evidence>
<evidence type="ECO:0000256" key="3">
    <source>
        <dbReference type="ARBA" id="ARBA00022980"/>
    </source>
</evidence>
<dbReference type="Pfam" id="PF10501">
    <property type="entry name" value="Ribosomal_L50"/>
    <property type="match status" value="1"/>
</dbReference>